<dbReference type="AlphaFoldDB" id="R4G0Y5"/>
<comment type="subcellular location">
    <subcellularLocation>
        <location evidence="1">Membrane</location>
        <topology evidence="1">Multi-pass membrane protein</topology>
    </subcellularLocation>
</comment>
<organism evidence="7 8">
    <name type="scientific">Anoxybacillus flavithermus NBRC 109594</name>
    <dbReference type="NCBI Taxonomy" id="1315967"/>
    <lineage>
        <taxon>Bacteria</taxon>
        <taxon>Bacillati</taxon>
        <taxon>Bacillota</taxon>
        <taxon>Bacilli</taxon>
        <taxon>Bacillales</taxon>
        <taxon>Anoxybacillaceae</taxon>
        <taxon>Anoxybacillus</taxon>
    </lineage>
</organism>
<feature type="transmembrane region" description="Helical" evidence="6">
    <location>
        <begin position="69"/>
        <end position="89"/>
    </location>
</feature>
<evidence type="ECO:0000256" key="3">
    <source>
        <dbReference type="ARBA" id="ARBA00022692"/>
    </source>
</evidence>
<dbReference type="PANTHER" id="PTHR43461:SF1">
    <property type="entry name" value="TRANSMEMBRANE PROTEIN 256"/>
    <property type="match status" value="1"/>
</dbReference>
<sequence length="122" mass="13386">MNMKLFTIIASISAALCVALGAFGAHVLEGRIPERYIDTWQKAVQYQMFHTVGLFIVALLATKWPNVTPVGWFMLVGIVLFSGSLYVLSLTQIKILGAITPIGGVSFIIAWLLLAYIAIKQM</sequence>
<reference evidence="8" key="1">
    <citation type="journal article" date="2013" name="Genome">
        <title>Draft Genome Sequence of a Thermophilic Member of the Bacillaceae, Anoxybacillus flavithermus Strain Kn10, Isolated from the Kan-nawa Hot Spring in Japan.</title>
        <authorList>
            <person name="Matsutani M."/>
            <person name="Shirakihara Y."/>
            <person name="Imada K."/>
            <person name="Yakushi T."/>
            <person name="Matsushita K."/>
        </authorList>
    </citation>
    <scope>NUCLEOTIDE SEQUENCE [LARGE SCALE GENOMIC DNA]</scope>
    <source>
        <strain evidence="8">NBRC 109594</strain>
    </source>
</reference>
<comment type="caution">
    <text evidence="7">The sequence shown here is derived from an EMBL/GenBank/DDBJ whole genome shotgun (WGS) entry which is preliminary data.</text>
</comment>
<dbReference type="Pfam" id="PF04241">
    <property type="entry name" value="DUF423"/>
    <property type="match status" value="1"/>
</dbReference>
<name>R4G0Y5_9BACL</name>
<feature type="transmembrane region" description="Helical" evidence="6">
    <location>
        <begin position="43"/>
        <end position="62"/>
    </location>
</feature>
<keyword evidence="5 6" id="KW-0472">Membrane</keyword>
<accession>R4G0Y5</accession>
<dbReference type="EMBL" id="BARH01000011">
    <property type="protein sequence ID" value="GAC91094.1"/>
    <property type="molecule type" value="Genomic_DNA"/>
</dbReference>
<feature type="transmembrane region" description="Helical" evidence="6">
    <location>
        <begin position="95"/>
        <end position="119"/>
    </location>
</feature>
<dbReference type="GO" id="GO:0005886">
    <property type="term" value="C:plasma membrane"/>
    <property type="evidence" value="ECO:0007669"/>
    <property type="project" value="TreeGrafter"/>
</dbReference>
<keyword evidence="4 6" id="KW-1133">Transmembrane helix</keyword>
<evidence type="ECO:0000256" key="6">
    <source>
        <dbReference type="SAM" id="Phobius"/>
    </source>
</evidence>
<evidence type="ECO:0008006" key="9">
    <source>
        <dbReference type="Google" id="ProtNLM"/>
    </source>
</evidence>
<evidence type="ECO:0000256" key="5">
    <source>
        <dbReference type="ARBA" id="ARBA00023136"/>
    </source>
</evidence>
<dbReference type="InterPro" id="IPR006696">
    <property type="entry name" value="DUF423"/>
</dbReference>
<dbReference type="PANTHER" id="PTHR43461">
    <property type="entry name" value="TRANSMEMBRANE PROTEIN 256"/>
    <property type="match status" value="1"/>
</dbReference>
<evidence type="ECO:0000256" key="1">
    <source>
        <dbReference type="ARBA" id="ARBA00004141"/>
    </source>
</evidence>
<proteinExistence type="inferred from homology"/>
<evidence type="ECO:0000256" key="2">
    <source>
        <dbReference type="ARBA" id="ARBA00009694"/>
    </source>
</evidence>
<evidence type="ECO:0000313" key="8">
    <source>
        <dbReference type="Proteomes" id="UP000013057"/>
    </source>
</evidence>
<protein>
    <recommendedName>
        <fullName evidence="9">DUF423 domain-containing protein</fullName>
    </recommendedName>
</protein>
<evidence type="ECO:0000313" key="7">
    <source>
        <dbReference type="EMBL" id="GAC91094.1"/>
    </source>
</evidence>
<dbReference type="Proteomes" id="UP000013057">
    <property type="component" value="Unassembled WGS sequence"/>
</dbReference>
<comment type="similarity">
    <text evidence="2">Belongs to the UPF0382 family.</text>
</comment>
<gene>
    <name evidence="7" type="ORF">KN10_1530</name>
</gene>
<keyword evidence="3 6" id="KW-0812">Transmembrane</keyword>
<evidence type="ECO:0000256" key="4">
    <source>
        <dbReference type="ARBA" id="ARBA00022989"/>
    </source>
</evidence>